<name>A0A844F8H1_CLOSV</name>
<evidence type="ECO:0000256" key="7">
    <source>
        <dbReference type="ARBA" id="ARBA00023136"/>
    </source>
</evidence>
<dbReference type="EMBL" id="VUMB01000009">
    <property type="protein sequence ID" value="MSS39837.1"/>
    <property type="molecule type" value="Genomic_DNA"/>
</dbReference>
<dbReference type="PANTHER" id="PTHR32196">
    <property type="entry name" value="ABC TRANSPORTER PERMEASE PROTEIN YPHD-RELATED-RELATED"/>
    <property type="match status" value="1"/>
</dbReference>
<comment type="caution">
    <text evidence="9">The sequence shown here is derived from an EMBL/GenBank/DDBJ whole genome shotgun (WGS) entry which is preliminary data.</text>
</comment>
<keyword evidence="5 8" id="KW-0812">Transmembrane</keyword>
<dbReference type="GO" id="GO:0005886">
    <property type="term" value="C:plasma membrane"/>
    <property type="evidence" value="ECO:0007669"/>
    <property type="project" value="UniProtKB-SubCell"/>
</dbReference>
<dbReference type="AlphaFoldDB" id="A0A844F8H1"/>
<comment type="subcellular location">
    <subcellularLocation>
        <location evidence="1">Cell membrane</location>
        <topology evidence="1">Multi-pass membrane protein</topology>
    </subcellularLocation>
</comment>
<proteinExistence type="predicted"/>
<protein>
    <submittedName>
        <fullName evidence="9">ABC transporter permease</fullName>
    </submittedName>
</protein>
<evidence type="ECO:0000256" key="5">
    <source>
        <dbReference type="ARBA" id="ARBA00022692"/>
    </source>
</evidence>
<evidence type="ECO:0000256" key="1">
    <source>
        <dbReference type="ARBA" id="ARBA00004651"/>
    </source>
</evidence>
<feature type="transmembrane region" description="Helical" evidence="8">
    <location>
        <begin position="257"/>
        <end position="274"/>
    </location>
</feature>
<keyword evidence="2" id="KW-0813">Transport</keyword>
<keyword evidence="7 8" id="KW-0472">Membrane</keyword>
<feature type="transmembrane region" description="Helical" evidence="8">
    <location>
        <begin position="50"/>
        <end position="71"/>
    </location>
</feature>
<organism evidence="9 10">
    <name type="scientific">Clostridium scindens (strain JCM 10418 / VPI 12708)</name>
    <dbReference type="NCBI Taxonomy" id="29347"/>
    <lineage>
        <taxon>Bacteria</taxon>
        <taxon>Bacillati</taxon>
        <taxon>Bacillota</taxon>
        <taxon>Clostridia</taxon>
        <taxon>Lachnospirales</taxon>
        <taxon>Lachnospiraceae</taxon>
    </lineage>
</organism>
<feature type="transmembrane region" description="Helical" evidence="8">
    <location>
        <begin position="101"/>
        <end position="126"/>
    </location>
</feature>
<feature type="transmembrane region" description="Helical" evidence="8">
    <location>
        <begin position="224"/>
        <end position="245"/>
    </location>
</feature>
<evidence type="ECO:0000256" key="3">
    <source>
        <dbReference type="ARBA" id="ARBA00022475"/>
    </source>
</evidence>
<feature type="transmembrane region" description="Helical" evidence="8">
    <location>
        <begin position="308"/>
        <end position="324"/>
    </location>
</feature>
<reference evidence="9 10" key="1">
    <citation type="submission" date="2019-08" db="EMBL/GenBank/DDBJ databases">
        <title>In-depth cultivation of the pig gut microbiome towards novel bacterial diversity and tailored functional studies.</title>
        <authorList>
            <person name="Wylensek D."/>
            <person name="Hitch T.C.A."/>
            <person name="Clavel T."/>
        </authorList>
    </citation>
    <scope>NUCLEOTIDE SEQUENCE [LARGE SCALE GENOMIC DNA]</scope>
    <source>
        <strain evidence="9 10">BL-389-WT-3D</strain>
    </source>
</reference>
<dbReference type="CDD" id="cd06579">
    <property type="entry name" value="TM_PBP1_transp_AraH_like"/>
    <property type="match status" value="1"/>
</dbReference>
<keyword evidence="3" id="KW-1003">Cell membrane</keyword>
<dbReference type="Pfam" id="PF02653">
    <property type="entry name" value="BPD_transp_2"/>
    <property type="match status" value="1"/>
</dbReference>
<dbReference type="GO" id="GO:0022857">
    <property type="term" value="F:transmembrane transporter activity"/>
    <property type="evidence" value="ECO:0007669"/>
    <property type="project" value="InterPro"/>
</dbReference>
<evidence type="ECO:0000256" key="4">
    <source>
        <dbReference type="ARBA" id="ARBA00022519"/>
    </source>
</evidence>
<evidence type="ECO:0000313" key="10">
    <source>
        <dbReference type="Proteomes" id="UP000462363"/>
    </source>
</evidence>
<feature type="transmembrane region" description="Helical" evidence="8">
    <location>
        <begin position="174"/>
        <end position="194"/>
    </location>
</feature>
<accession>A0A844F8H1</accession>
<sequence>MEQVKKETSFSKEKVLAFIARHGAIIGICCVLIAFQIIEPRFMRIDNILGVLNSSSLLIVMTFGMTMVMAVRGIDLSIAQVADAAGVVAAMLILSGKNFIVAILGAMLFGLLVGIINAVLISYLGVPAIIGTLGMMFIVRSVELTLTDGAQPKILFTLPTERVKNFFFIGQESVGPISILILLTILIIVAMYFAKERSTFGRHMDALCGNVRASLLAGINVRKVFAATFIISSLLAALAGVMLVSRSGNAVPRGVETYLTDCFVAVYIGTLVSARNKFNIIGSAIGALFVGFISNFITLMGMGIAYKNIFNGVFIILAVALGVLKSKVNS</sequence>
<keyword evidence="4" id="KW-0997">Cell inner membrane</keyword>
<gene>
    <name evidence="9" type="ORF">FYJ37_05625</name>
</gene>
<dbReference type="RefSeq" id="WP_154321963.1">
    <property type="nucleotide sequence ID" value="NZ_CP045695.1"/>
</dbReference>
<evidence type="ECO:0000256" key="8">
    <source>
        <dbReference type="SAM" id="Phobius"/>
    </source>
</evidence>
<dbReference type="PANTHER" id="PTHR32196:SF21">
    <property type="entry name" value="ABC TRANSPORTER PERMEASE PROTEIN YPHD-RELATED"/>
    <property type="match status" value="1"/>
</dbReference>
<evidence type="ECO:0000256" key="6">
    <source>
        <dbReference type="ARBA" id="ARBA00022989"/>
    </source>
</evidence>
<dbReference type="InterPro" id="IPR001851">
    <property type="entry name" value="ABC_transp_permease"/>
</dbReference>
<feature type="transmembrane region" description="Helical" evidence="8">
    <location>
        <begin position="281"/>
        <end position="302"/>
    </location>
</feature>
<evidence type="ECO:0000313" key="9">
    <source>
        <dbReference type="EMBL" id="MSS39837.1"/>
    </source>
</evidence>
<feature type="transmembrane region" description="Helical" evidence="8">
    <location>
        <begin position="15"/>
        <end position="38"/>
    </location>
</feature>
<keyword evidence="6 8" id="KW-1133">Transmembrane helix</keyword>
<evidence type="ECO:0000256" key="2">
    <source>
        <dbReference type="ARBA" id="ARBA00022448"/>
    </source>
</evidence>
<dbReference type="Proteomes" id="UP000462363">
    <property type="component" value="Unassembled WGS sequence"/>
</dbReference>